<keyword evidence="3" id="KW-0547">Nucleotide-binding</keyword>
<evidence type="ECO:0000256" key="4">
    <source>
        <dbReference type="ARBA" id="ARBA00022777"/>
    </source>
</evidence>
<dbReference type="Proteomes" id="UP001165287">
    <property type="component" value="Unassembled WGS sequence"/>
</dbReference>
<dbReference type="Gene3D" id="1.10.287.130">
    <property type="match status" value="1"/>
</dbReference>
<evidence type="ECO:0000259" key="8">
    <source>
        <dbReference type="PROSITE" id="PS50109"/>
    </source>
</evidence>
<dbReference type="Pfam" id="PF02518">
    <property type="entry name" value="HATPase_c"/>
    <property type="match status" value="1"/>
</dbReference>
<keyword evidence="1" id="KW-0597">Phosphoprotein</keyword>
<evidence type="ECO:0000256" key="5">
    <source>
        <dbReference type="ARBA" id="ARBA00022840"/>
    </source>
</evidence>
<comment type="caution">
    <text evidence="9">The sequence shown here is derived from an EMBL/GenBank/DDBJ whole genome shotgun (WGS) entry which is preliminary data.</text>
</comment>
<dbReference type="InterPro" id="IPR016120">
    <property type="entry name" value="Sig_transdc_His_kin_SpoOB"/>
</dbReference>
<dbReference type="EMBL" id="JAIQUM010000013">
    <property type="protein sequence ID" value="MBZ5750330.1"/>
    <property type="molecule type" value="Genomic_DNA"/>
</dbReference>
<dbReference type="SMART" id="SM00387">
    <property type="entry name" value="HATPase_c"/>
    <property type="match status" value="1"/>
</dbReference>
<dbReference type="InterPro" id="IPR005467">
    <property type="entry name" value="His_kinase_dom"/>
</dbReference>
<evidence type="ECO:0000313" key="10">
    <source>
        <dbReference type="Proteomes" id="UP001165287"/>
    </source>
</evidence>
<feature type="transmembrane region" description="Helical" evidence="7">
    <location>
        <begin position="12"/>
        <end position="33"/>
    </location>
</feature>
<organism evidence="9 10">
    <name type="scientific">Metabacillus rhizolycopersici</name>
    <dbReference type="NCBI Taxonomy" id="2875709"/>
    <lineage>
        <taxon>Bacteria</taxon>
        <taxon>Bacillati</taxon>
        <taxon>Bacillota</taxon>
        <taxon>Bacilli</taxon>
        <taxon>Bacillales</taxon>
        <taxon>Bacillaceae</taxon>
        <taxon>Metabacillus</taxon>
    </lineage>
</organism>
<dbReference type="InterPro" id="IPR003594">
    <property type="entry name" value="HATPase_dom"/>
</dbReference>
<feature type="domain" description="Histidine kinase" evidence="8">
    <location>
        <begin position="332"/>
        <end position="440"/>
    </location>
</feature>
<keyword evidence="7" id="KW-1133">Transmembrane helix</keyword>
<reference evidence="9" key="1">
    <citation type="submission" date="2024-05" db="EMBL/GenBank/DDBJ databases">
        <title>Metabacillus sp. nov., isolated from the rhizosphere soil of tomato plants.</title>
        <authorList>
            <person name="Ma R."/>
        </authorList>
    </citation>
    <scope>NUCLEOTIDE SEQUENCE</scope>
    <source>
        <strain evidence="9">DBTR6</strain>
    </source>
</reference>
<keyword evidence="7" id="KW-0812">Transmembrane</keyword>
<evidence type="ECO:0000256" key="3">
    <source>
        <dbReference type="ARBA" id="ARBA00022741"/>
    </source>
</evidence>
<keyword evidence="7" id="KW-0472">Membrane</keyword>
<evidence type="ECO:0000313" key="9">
    <source>
        <dbReference type="EMBL" id="MBZ5750330.1"/>
    </source>
</evidence>
<keyword evidence="10" id="KW-1185">Reference proteome</keyword>
<evidence type="ECO:0000256" key="1">
    <source>
        <dbReference type="ARBA" id="ARBA00022553"/>
    </source>
</evidence>
<dbReference type="Pfam" id="PF14689">
    <property type="entry name" value="SPOB_a"/>
    <property type="match status" value="1"/>
</dbReference>
<keyword evidence="4" id="KW-0418">Kinase</keyword>
<dbReference type="SUPFAM" id="SSF55874">
    <property type="entry name" value="ATPase domain of HSP90 chaperone/DNA topoisomerase II/histidine kinase"/>
    <property type="match status" value="1"/>
</dbReference>
<gene>
    <name evidence="9" type="ORF">K9V48_08720</name>
</gene>
<dbReference type="InterPro" id="IPR039506">
    <property type="entry name" value="SPOB_a"/>
</dbReference>
<name>A0ABS7UPV6_9BACI</name>
<feature type="transmembrane region" description="Helical" evidence="7">
    <location>
        <begin position="196"/>
        <end position="216"/>
    </location>
</feature>
<dbReference type="RefSeq" id="WP_224138383.1">
    <property type="nucleotide sequence ID" value="NZ_JAIQUM010000013.1"/>
</dbReference>
<keyword evidence="2" id="KW-0808">Transferase</keyword>
<dbReference type="PROSITE" id="PS50109">
    <property type="entry name" value="HIS_KIN"/>
    <property type="match status" value="1"/>
</dbReference>
<dbReference type="PANTHER" id="PTHR40448">
    <property type="entry name" value="TWO-COMPONENT SENSOR HISTIDINE KINASE"/>
    <property type="match status" value="1"/>
</dbReference>
<evidence type="ECO:0000256" key="6">
    <source>
        <dbReference type="ARBA" id="ARBA00023012"/>
    </source>
</evidence>
<dbReference type="InterPro" id="IPR036890">
    <property type="entry name" value="HATPase_C_sf"/>
</dbReference>
<evidence type="ECO:0000256" key="7">
    <source>
        <dbReference type="SAM" id="Phobius"/>
    </source>
</evidence>
<dbReference type="SUPFAM" id="SSF55890">
    <property type="entry name" value="Sporulation response regulatory protein Spo0B"/>
    <property type="match status" value="1"/>
</dbReference>
<proteinExistence type="predicted"/>
<accession>A0ABS7UPV6</accession>
<dbReference type="PANTHER" id="PTHR40448:SF1">
    <property type="entry name" value="TWO-COMPONENT SENSOR HISTIDINE KINASE"/>
    <property type="match status" value="1"/>
</dbReference>
<keyword evidence="5" id="KW-0067">ATP-binding</keyword>
<evidence type="ECO:0000256" key="2">
    <source>
        <dbReference type="ARBA" id="ARBA00022679"/>
    </source>
</evidence>
<keyword evidence="6" id="KW-0902">Two-component regulatory system</keyword>
<sequence>MTEINRKKQKKFTVIITMTILIIILLSSLNLYATYYNTRKTIELTIANQGMLTAQTVLNHFDVHIFEEYLKDEGSSQKLQMLDYELSDAKNYSDAKYAYILKANEENQLQLIVDGLRPEDSGENNGDCCILSNELKKVFVENKPFFTRIENNSSGTNVTAGVPIVGSNKEIIGSLVVNESVATVDKITDEVMKSSIPFFVFSGLFVLFSFGIFLLFQLWLRRDVKVEVGETEETYQVEFHSMLQTMRSIRHDFINHIQVIQGLLKIGREDRAVEYVNSLTNEVESIELPIKVKNPALLILLQSKWVRAQNDKVDMHLLVDDHHFQKIKSIDLIKILSNLIDNAFDATLLLLESERFINIEVKFTQTMYLFKVENIGPTIPEELKDKIFNVGFSTKEERRGVPRGDGLSIVKEVVNRYRGEIDVQSNKNSTTFIVKIPVKS</sequence>
<protein>
    <submittedName>
        <fullName evidence="9">Spo0B domain-containing protein</fullName>
    </submittedName>
</protein>
<dbReference type="Gene3D" id="3.30.565.10">
    <property type="entry name" value="Histidine kinase-like ATPase, C-terminal domain"/>
    <property type="match status" value="1"/>
</dbReference>